<gene>
    <name evidence="1" type="ordered locus">Sulac_0540</name>
</gene>
<evidence type="ECO:0008006" key="3">
    <source>
        <dbReference type="Google" id="ProtNLM"/>
    </source>
</evidence>
<dbReference type="AlphaFoldDB" id="G8TZB2"/>
<dbReference type="Proteomes" id="UP000005439">
    <property type="component" value="Chromosome"/>
</dbReference>
<dbReference type="KEGG" id="sap:Sulac_0540"/>
<dbReference type="EMBL" id="CP003179">
    <property type="protein sequence ID" value="AEW04081.1"/>
    <property type="molecule type" value="Genomic_DNA"/>
</dbReference>
<dbReference type="PATRIC" id="fig|679936.5.peg.566"/>
<organism evidence="1 2">
    <name type="scientific">Sulfobacillus acidophilus (strain ATCC 700253 / DSM 10332 / NAL)</name>
    <dbReference type="NCBI Taxonomy" id="679936"/>
    <lineage>
        <taxon>Bacteria</taxon>
        <taxon>Bacillati</taxon>
        <taxon>Bacillota</taxon>
        <taxon>Clostridia</taxon>
        <taxon>Eubacteriales</taxon>
        <taxon>Clostridiales Family XVII. Incertae Sedis</taxon>
        <taxon>Sulfobacillus</taxon>
    </lineage>
</organism>
<sequence>MIHIIWRDSNHLSLESCRVTGGGTTIITGEVVGNLQGFWGTLTYEVHCRPDGSTHWVRSRVCHEQGEMFWTMNREEDGRWRVNGELDPSLASCQDVDIGVTPSTNTLVIRRLGLKVGASQDLSAAWLRFPDLTVHVLPQRYTRISTDVYRYESLASGFQAMLQVDEYGIVRKYDDLWESLSVFER</sequence>
<dbReference type="InterPro" id="IPR009467">
    <property type="entry name" value="Glycolipid-bd_prot_put"/>
</dbReference>
<dbReference type="SUPFAM" id="SSF159275">
    <property type="entry name" value="PA1994-like"/>
    <property type="match status" value="1"/>
</dbReference>
<protein>
    <recommendedName>
        <fullName evidence="3">Glycolipid-binding domain-containing protein</fullName>
    </recommendedName>
</protein>
<name>G8TZB2_SULAD</name>
<accession>G8TZB2</accession>
<evidence type="ECO:0000313" key="2">
    <source>
        <dbReference type="Proteomes" id="UP000005439"/>
    </source>
</evidence>
<reference evidence="1 2" key="2">
    <citation type="journal article" date="2012" name="Stand. Genomic Sci.">
        <title>Complete genome sequence of the moderately thermophilic mineral-sulfide-oxidizing firmicute Sulfobacillus acidophilus type strain (NAL(T)).</title>
        <authorList>
            <person name="Anderson I."/>
            <person name="Chertkov O."/>
            <person name="Chen A."/>
            <person name="Saunders E."/>
            <person name="Lapidus A."/>
            <person name="Nolan M."/>
            <person name="Lucas S."/>
            <person name="Hammon N."/>
            <person name="Deshpande S."/>
            <person name="Cheng J.F."/>
            <person name="Han C."/>
            <person name="Tapia R."/>
            <person name="Goodwin L.A."/>
            <person name="Pitluck S."/>
            <person name="Liolios K."/>
            <person name="Pagani I."/>
            <person name="Ivanova N."/>
            <person name="Mikhailova N."/>
            <person name="Pati A."/>
            <person name="Palaniappan K."/>
            <person name="Land M."/>
            <person name="Pan C."/>
            <person name="Rohde M."/>
            <person name="Pukall R."/>
            <person name="Goker M."/>
            <person name="Detter J.C."/>
            <person name="Woyke T."/>
            <person name="Bristow J."/>
            <person name="Eisen J.A."/>
            <person name="Markowitz V."/>
            <person name="Hugenholtz P."/>
            <person name="Kyrpides N.C."/>
            <person name="Klenk H.P."/>
            <person name="Mavromatis K."/>
        </authorList>
    </citation>
    <scope>NUCLEOTIDE SEQUENCE [LARGE SCALE GENOMIC DNA]</scope>
    <source>
        <strain evidence="2">ATCC 700253 / DSM 10332 / NAL</strain>
    </source>
</reference>
<dbReference type="Pfam" id="PF06475">
    <property type="entry name" value="Glycolipid_bind"/>
    <property type="match status" value="1"/>
</dbReference>
<keyword evidence="2" id="KW-1185">Reference proteome</keyword>
<proteinExistence type="predicted"/>
<evidence type="ECO:0000313" key="1">
    <source>
        <dbReference type="EMBL" id="AEW04081.1"/>
    </source>
</evidence>
<dbReference type="HOGENOM" id="CLU_055771_2_1_9"/>
<dbReference type="STRING" id="679936.Sulac_0540"/>
<reference evidence="2" key="1">
    <citation type="submission" date="2011-12" db="EMBL/GenBank/DDBJ databases">
        <title>The complete genome of chromosome of Sulfobacillus acidophilus DSM 10332.</title>
        <authorList>
            <person name="Lucas S."/>
            <person name="Han J."/>
            <person name="Lapidus A."/>
            <person name="Bruce D."/>
            <person name="Goodwin L."/>
            <person name="Pitluck S."/>
            <person name="Peters L."/>
            <person name="Kyrpides N."/>
            <person name="Mavromatis K."/>
            <person name="Ivanova N."/>
            <person name="Mikhailova N."/>
            <person name="Chertkov O."/>
            <person name="Saunders E."/>
            <person name="Detter J.C."/>
            <person name="Tapia R."/>
            <person name="Han C."/>
            <person name="Land M."/>
            <person name="Hauser L."/>
            <person name="Markowitz V."/>
            <person name="Cheng J.-F."/>
            <person name="Hugenholtz P."/>
            <person name="Woyke T."/>
            <person name="Wu D."/>
            <person name="Pukall R."/>
            <person name="Gehrich-Schroeter G."/>
            <person name="Schneider S."/>
            <person name="Klenk H.-P."/>
            <person name="Eisen J.A."/>
        </authorList>
    </citation>
    <scope>NUCLEOTIDE SEQUENCE [LARGE SCALE GENOMIC DNA]</scope>
    <source>
        <strain evidence="2">ATCC 700253 / DSM 10332 / NAL</strain>
    </source>
</reference>